<keyword evidence="9" id="KW-1185">Reference proteome</keyword>
<feature type="domain" description="Gamma tubulin complex component C-terminal" evidence="6">
    <location>
        <begin position="355"/>
        <end position="441"/>
    </location>
</feature>
<evidence type="ECO:0000256" key="4">
    <source>
        <dbReference type="ARBA" id="ARBA00023212"/>
    </source>
</evidence>
<dbReference type="InterPro" id="IPR041470">
    <property type="entry name" value="GCP_N"/>
</dbReference>
<proteinExistence type="inferred from homology"/>
<organism evidence="8 9">
    <name type="scientific">Gigaspora margarita</name>
    <dbReference type="NCBI Taxonomy" id="4874"/>
    <lineage>
        <taxon>Eukaryota</taxon>
        <taxon>Fungi</taxon>
        <taxon>Fungi incertae sedis</taxon>
        <taxon>Mucoromycota</taxon>
        <taxon>Glomeromycotina</taxon>
        <taxon>Glomeromycetes</taxon>
        <taxon>Diversisporales</taxon>
        <taxon>Gigasporaceae</taxon>
        <taxon>Gigaspora</taxon>
    </lineage>
</organism>
<comment type="subcellular location">
    <subcellularLocation>
        <location evidence="5">Cytoplasm</location>
        <location evidence="5">Cytoskeleton</location>
        <location evidence="5">Microtubule organizing center</location>
    </subcellularLocation>
</comment>
<dbReference type="EMBL" id="CAJVQB010041272">
    <property type="protein sequence ID" value="CAG8829332.1"/>
    <property type="molecule type" value="Genomic_DNA"/>
</dbReference>
<keyword evidence="4 5" id="KW-0206">Cytoskeleton</keyword>
<dbReference type="PANTHER" id="PTHR19302:SF13">
    <property type="entry name" value="GAMMA-TUBULIN COMPLEX COMPONENT 2"/>
    <property type="match status" value="1"/>
</dbReference>
<evidence type="ECO:0000259" key="7">
    <source>
        <dbReference type="Pfam" id="PF17681"/>
    </source>
</evidence>
<dbReference type="InterPro" id="IPR040457">
    <property type="entry name" value="GCP_C"/>
</dbReference>
<protein>
    <recommendedName>
        <fullName evidence="5">Spindle pole body component</fullName>
    </recommendedName>
</protein>
<keyword evidence="2 5" id="KW-0963">Cytoplasm</keyword>
<evidence type="ECO:0000256" key="3">
    <source>
        <dbReference type="ARBA" id="ARBA00022701"/>
    </source>
</evidence>
<evidence type="ECO:0000313" key="8">
    <source>
        <dbReference type="EMBL" id="CAG8829332.1"/>
    </source>
</evidence>
<evidence type="ECO:0000313" key="9">
    <source>
        <dbReference type="Proteomes" id="UP000789901"/>
    </source>
</evidence>
<dbReference type="Pfam" id="PF04130">
    <property type="entry name" value="GCP_C_terminal"/>
    <property type="match status" value="2"/>
</dbReference>
<dbReference type="InterPro" id="IPR007259">
    <property type="entry name" value="GCP"/>
</dbReference>
<dbReference type="InterPro" id="IPR042241">
    <property type="entry name" value="GCP_C_sf"/>
</dbReference>
<evidence type="ECO:0000256" key="5">
    <source>
        <dbReference type="RuleBase" id="RU363050"/>
    </source>
</evidence>
<reference evidence="8 9" key="1">
    <citation type="submission" date="2021-06" db="EMBL/GenBank/DDBJ databases">
        <authorList>
            <person name="Kallberg Y."/>
            <person name="Tangrot J."/>
            <person name="Rosling A."/>
        </authorList>
    </citation>
    <scope>NUCLEOTIDE SEQUENCE [LARGE SCALE GENOMIC DNA]</scope>
    <source>
        <strain evidence="8 9">120-4 pot B 10/14</strain>
    </source>
</reference>
<dbReference type="Proteomes" id="UP000789901">
    <property type="component" value="Unassembled WGS sequence"/>
</dbReference>
<evidence type="ECO:0000256" key="1">
    <source>
        <dbReference type="ARBA" id="ARBA00010337"/>
    </source>
</evidence>
<accession>A0ABN7WEU2</accession>
<feature type="non-terminal residue" evidence="8">
    <location>
        <position position="581"/>
    </location>
</feature>
<feature type="non-terminal residue" evidence="8">
    <location>
        <position position="1"/>
    </location>
</feature>
<feature type="domain" description="Gamma tubulin complex component C-terminal" evidence="6">
    <location>
        <begin position="510"/>
        <end position="579"/>
    </location>
</feature>
<comment type="caution">
    <text evidence="8">The sequence shown here is derived from an EMBL/GenBank/DDBJ whole genome shotgun (WGS) entry which is preliminary data.</text>
</comment>
<gene>
    <name evidence="8" type="ORF">GMARGA_LOCUS29961</name>
</gene>
<dbReference type="PANTHER" id="PTHR19302">
    <property type="entry name" value="GAMMA TUBULIN COMPLEX PROTEIN"/>
    <property type="match status" value="1"/>
</dbReference>
<sequence length="581" mass="66580">RDNNNDKELKIGSLPLHLQEYAIIEDLLFVMMGIDGKYIEANNLSEDLTEDEKLDGITYLVDGSLDSSLKDLTERILPLATYYTSINAFITIHSKFEYGFVNHALCAAMRELLKEYLILITQLEHQFCSSSSFTLQKFWFYVHPTLHTMSNIYSLIMDIRNLARDVMEEDIDMLIIDGFHRNNNIPQQIKGGGLLSILIDRMTNLSGDLATKKLYMYLLSKSSQPYVTMLNSWIHNGEIQDPYGEFMIQERKGVKKEHLEEDFNDAYWEMRYTVNKDVVPPFLIPFKSKILLAGKYLNVIRECGIAIQGPQQQLMDDIVGKDSVDKTDFNFNSIENAYKCANRTLLDLLLKDQQLIARLRSIKHYFFLDQSDFFTHFLDLASVELKKPSSQVSLTKLQSLLDLVLRNPSSVAHTDPFKEDVKVEMSNVRLVDQLLRIINVETGPVTRTNSMSEIFGARKDIGRMGNESEYEGSEDGSVIGGERLGFAGGVVWNVGGNKQLLMGHPTIEAWKSRVFALRQNMLVFIQQFAYYITNEVLEPQWRNLEAKLAKVSTVDQVLQYHSDFLDTCLKECMLTNAKLLR</sequence>
<name>A0ABN7WEU2_GIGMA</name>
<evidence type="ECO:0000256" key="2">
    <source>
        <dbReference type="ARBA" id="ARBA00022490"/>
    </source>
</evidence>
<dbReference type="Pfam" id="PF17681">
    <property type="entry name" value="GCP_N_terminal"/>
    <property type="match status" value="1"/>
</dbReference>
<comment type="similarity">
    <text evidence="1 5">Belongs to the TUBGCP family.</text>
</comment>
<evidence type="ECO:0000259" key="6">
    <source>
        <dbReference type="Pfam" id="PF04130"/>
    </source>
</evidence>
<dbReference type="Gene3D" id="1.20.120.1900">
    <property type="entry name" value="Gamma-tubulin complex, C-terminal domain"/>
    <property type="match status" value="2"/>
</dbReference>
<feature type="domain" description="Gamma tubulin complex component protein N-terminal" evidence="7">
    <location>
        <begin position="24"/>
        <end position="351"/>
    </location>
</feature>
<keyword evidence="3 5" id="KW-0493">Microtubule</keyword>